<reference evidence="1 2" key="1">
    <citation type="submission" date="2020-08" db="EMBL/GenBank/DDBJ databases">
        <title>Novel species isolated from subtropical streams in China.</title>
        <authorList>
            <person name="Lu H."/>
        </authorList>
    </citation>
    <scope>NUCLEOTIDE SEQUENCE [LARGE SCALE GENOMIC DNA]</scope>
    <source>
        <strain evidence="1 2">CCTCC AB 2015119</strain>
    </source>
</reference>
<comment type="caution">
    <text evidence="1">The sequence shown here is derived from an EMBL/GenBank/DDBJ whole genome shotgun (WGS) entry which is preliminary data.</text>
</comment>
<dbReference type="Proteomes" id="UP000637632">
    <property type="component" value="Unassembled WGS sequence"/>
</dbReference>
<gene>
    <name evidence="1" type="ORF">H8K26_01630</name>
</gene>
<keyword evidence="2" id="KW-1185">Reference proteome</keyword>
<accession>A0ABR6XB25</accession>
<evidence type="ECO:0000313" key="1">
    <source>
        <dbReference type="EMBL" id="MBC3810129.1"/>
    </source>
</evidence>
<proteinExistence type="predicted"/>
<sequence>MPRITSSQKDSVFINCPFTDEYKKLFHCIIFCVLACGFRPRSALETGDAGDIRLDKIVRLIKESHYSIHDLSAIELDGINGLPRFNMPFELGLVIGCRKLAGSKYTNRPILVMERNAYTSQKCLSDIAGQDLKVHAGSEKRIANIVRTWLFQQSKRTGIPGHLRIQKAFDNFYGALPDLCDGAGIDDNEISYPDFVYLAQQWLIEQNAASVI</sequence>
<protein>
    <submittedName>
        <fullName evidence="1">Uncharacterized protein</fullName>
    </submittedName>
</protein>
<name>A0ABR6XB25_9BURK</name>
<organism evidence="1 2">
    <name type="scientific">Undibacterium aquatile</name>
    <dbReference type="NCBI Taxonomy" id="1537398"/>
    <lineage>
        <taxon>Bacteria</taxon>
        <taxon>Pseudomonadati</taxon>
        <taxon>Pseudomonadota</taxon>
        <taxon>Betaproteobacteria</taxon>
        <taxon>Burkholderiales</taxon>
        <taxon>Oxalobacteraceae</taxon>
        <taxon>Undibacterium</taxon>
    </lineage>
</organism>
<dbReference type="RefSeq" id="WP_190476902.1">
    <property type="nucleotide sequence ID" value="NZ_JACOFT010000001.1"/>
</dbReference>
<evidence type="ECO:0000313" key="2">
    <source>
        <dbReference type="Proteomes" id="UP000637632"/>
    </source>
</evidence>
<dbReference type="EMBL" id="JACOFT010000001">
    <property type="protein sequence ID" value="MBC3810129.1"/>
    <property type="molecule type" value="Genomic_DNA"/>
</dbReference>